<sequence>MRIEKLPFEREALGLWTDPSGRHANWPVVYTLNDKGEVYVGETLNAVGRMRQHLDNPDKKHLKSVRVIVDEQFNKSVCLDLESYLIRLFAGDGRFTVLNRNDGITNADYYDRKRYRELFDEIFELLRLDDLFTNSIEQIENSDLFKLSPYKALNHDQEAAVVDVVEGLFDDLESNSANTVVIEGGPGTGKTIVAIYLMKLLVDIASTEPTDDQSSDSVFADFFVEGHRELMRGFRIGLVVPQQSLRKSIKNVFRRTPGLSPAMVLTPYEVARSRDPFDLLIVDETHRLTQYGAQAMGTLTRDFREHSMRLAHKGERWEDLTQLDWIVRSSKQQILLLDRDQSVRPIDLPPKAVDRVREAAADEGRSYTLRSQMRVQGGSDYIEYVRAALSDGPAPQRRGFDGYDLRFFDDLGRMHEAIRARDRDEGLARLVAGYGWKWKSKKDSAAFDIELDSTRLRWNRTAVDWINSPTSIDEVGSIHTVQGYDLNYAGVIVGPEVGWDPVTERLHLDRARYFDAKGKARNGLLDVDYSDEDVLGLVRNIYRVLLTRGMRGTYVYVCDTLLRQRLRGLLASS</sequence>
<dbReference type="InterPro" id="IPR018647">
    <property type="entry name" value="SLFN_3-like_DNA/RNA_helicase"/>
</dbReference>
<dbReference type="PROSITE" id="PS50164">
    <property type="entry name" value="GIY_YIG"/>
    <property type="match status" value="1"/>
</dbReference>
<accession>A0AA96FD73</accession>
<proteinExistence type="predicted"/>
<dbReference type="CDD" id="cd10439">
    <property type="entry name" value="GIY-YIG_COG3410"/>
    <property type="match status" value="1"/>
</dbReference>
<protein>
    <submittedName>
        <fullName evidence="2">DUF2075 domain-containing protein</fullName>
    </submittedName>
</protein>
<dbReference type="InterPro" id="IPR027417">
    <property type="entry name" value="P-loop_NTPase"/>
</dbReference>
<dbReference type="SUPFAM" id="SSF52540">
    <property type="entry name" value="P-loop containing nucleoside triphosphate hydrolases"/>
    <property type="match status" value="1"/>
</dbReference>
<dbReference type="EMBL" id="CP134880">
    <property type="protein sequence ID" value="WNM26396.1"/>
    <property type="molecule type" value="Genomic_DNA"/>
</dbReference>
<feature type="domain" description="GIY-YIG" evidence="1">
    <location>
        <begin position="25"/>
        <end position="100"/>
    </location>
</feature>
<dbReference type="SUPFAM" id="SSF82771">
    <property type="entry name" value="GIY-YIG endonuclease"/>
    <property type="match status" value="1"/>
</dbReference>
<name>A0AA96FD73_9MICO</name>
<dbReference type="AlphaFoldDB" id="A0AA96FD73"/>
<reference evidence="2" key="1">
    <citation type="submission" date="2023-09" db="EMBL/GenBank/DDBJ databases">
        <title>Demequina sp. a novel bacteria isolated from Capsicum annuum.</title>
        <authorList>
            <person name="Humaira Z."/>
            <person name="Lee J."/>
            <person name="Cho D."/>
        </authorList>
    </citation>
    <scope>NUCLEOTIDE SEQUENCE</scope>
    <source>
        <strain evidence="2">PMTSA13</strain>
    </source>
</reference>
<dbReference type="Proteomes" id="UP001303408">
    <property type="component" value="Chromosome"/>
</dbReference>
<evidence type="ECO:0000313" key="2">
    <source>
        <dbReference type="EMBL" id="WNM26396.1"/>
    </source>
</evidence>
<dbReference type="Gene3D" id="3.40.50.300">
    <property type="entry name" value="P-loop containing nucleotide triphosphate hydrolases"/>
    <property type="match status" value="1"/>
</dbReference>
<dbReference type="RefSeq" id="WP_313542127.1">
    <property type="nucleotide sequence ID" value="NZ_CP134880.1"/>
</dbReference>
<dbReference type="Pfam" id="PF09848">
    <property type="entry name" value="SLFN-g3_helicase"/>
    <property type="match status" value="1"/>
</dbReference>
<evidence type="ECO:0000259" key="1">
    <source>
        <dbReference type="PROSITE" id="PS50164"/>
    </source>
</evidence>
<dbReference type="InterPro" id="IPR000305">
    <property type="entry name" value="GIY-YIG_endonuc"/>
</dbReference>
<dbReference type="InterPro" id="IPR035901">
    <property type="entry name" value="GIY-YIG_endonuc_sf"/>
</dbReference>
<gene>
    <name evidence="2" type="ORF">RN607_09295</name>
</gene>
<organism evidence="2">
    <name type="scientific">Demequina capsici</name>
    <dbReference type="NCBI Taxonomy" id="3075620"/>
    <lineage>
        <taxon>Bacteria</taxon>
        <taxon>Bacillati</taxon>
        <taxon>Actinomycetota</taxon>
        <taxon>Actinomycetes</taxon>
        <taxon>Micrococcales</taxon>
        <taxon>Demequinaceae</taxon>
        <taxon>Demequina</taxon>
    </lineage>
</organism>
<dbReference type="KEGG" id="dcp:RN607_09295"/>